<dbReference type="RefSeq" id="WP_206707318.1">
    <property type="nucleotide sequence ID" value="NZ_CP059066.1"/>
</dbReference>
<evidence type="ECO:0000313" key="2">
    <source>
        <dbReference type="EMBL" id="QSQ09989.1"/>
    </source>
</evidence>
<dbReference type="PANTHER" id="PTHR35023:SF1">
    <property type="entry name" value="MG-PROTOPORPHYRIN IX CHELATASE"/>
    <property type="match status" value="1"/>
</dbReference>
<keyword evidence="3" id="KW-1185">Reference proteome</keyword>
<protein>
    <recommendedName>
        <fullName evidence="1">VWFA domain-containing protein</fullName>
    </recommendedName>
</protein>
<dbReference type="InterPro" id="IPR052989">
    <property type="entry name" value="Mg-chelatase_DI-like"/>
</dbReference>
<dbReference type="EMBL" id="CP059066">
    <property type="protein sequence ID" value="QSQ09989.1"/>
    <property type="molecule type" value="Genomic_DNA"/>
</dbReference>
<name>A0A8A0RR37_9FIRM</name>
<gene>
    <name evidence="2" type="ORF">H0A61_02381</name>
</gene>
<evidence type="ECO:0000313" key="3">
    <source>
        <dbReference type="Proteomes" id="UP000662904"/>
    </source>
</evidence>
<dbReference type="Proteomes" id="UP000662904">
    <property type="component" value="Chromosome"/>
</dbReference>
<organism evidence="2 3">
    <name type="scientific">Koleobacter methoxysyntrophicus</name>
    <dbReference type="NCBI Taxonomy" id="2751313"/>
    <lineage>
        <taxon>Bacteria</taxon>
        <taxon>Bacillati</taxon>
        <taxon>Bacillota</taxon>
        <taxon>Clostridia</taxon>
        <taxon>Koleobacterales</taxon>
        <taxon>Koleobacteraceae</taxon>
        <taxon>Koleobacter</taxon>
    </lineage>
</organism>
<evidence type="ECO:0000259" key="1">
    <source>
        <dbReference type="PROSITE" id="PS50234"/>
    </source>
</evidence>
<proteinExistence type="predicted"/>
<dbReference type="InterPro" id="IPR036465">
    <property type="entry name" value="vWFA_dom_sf"/>
</dbReference>
<dbReference type="AlphaFoldDB" id="A0A8A0RR37"/>
<dbReference type="InterPro" id="IPR002035">
    <property type="entry name" value="VWF_A"/>
</dbReference>
<dbReference type="PANTHER" id="PTHR35023">
    <property type="entry name" value="CHELATASE-RELATED"/>
    <property type="match status" value="1"/>
</dbReference>
<feature type="domain" description="VWFA" evidence="1">
    <location>
        <begin position="397"/>
        <end position="566"/>
    </location>
</feature>
<dbReference type="Pfam" id="PF13519">
    <property type="entry name" value="VWA_2"/>
    <property type="match status" value="1"/>
</dbReference>
<dbReference type="KEGG" id="kme:H0A61_02381"/>
<reference evidence="2" key="1">
    <citation type="submission" date="2020-07" db="EMBL/GenBank/DDBJ databases">
        <title>Koleobacter methoxysyntrophicus gen. nov., sp. nov., a novel anaerobic bacterium isolated from deep subsurface oil field and proposal of Koleobacterales ord. nov. in the phylum Firmicutes.</title>
        <authorList>
            <person name="Sakamoto S."/>
            <person name="Tamaki H."/>
        </authorList>
    </citation>
    <scope>NUCLEOTIDE SEQUENCE</scope>
    <source>
        <strain evidence="2">NRmbB1</strain>
    </source>
</reference>
<sequence length="570" mass="65238">MNSVELSGYPGSLIEKIRINLNKNRGLRIGETTVASKNVHTVDVNTPEIIMICTDADAGQVFYARDNPGEIIHMDVFHELGVVDHRLIALKIKEEFRKRSRLLNTVGEGVLNYVDVQTGSGGGRITGTLNYGKKESLRKAHLNHVHITTRYHEENVFFLLFLVEVVEEEIIRQGKEIRKIERIIHTKGNGKNKADLSPYSSDTDSLLKQDRKGLNEEISKHIKRELAVELTQKFGSSQDALQILDKMSSASEDLELYTELHRKYRNYQDILNTLFEKRIIEKNGRQIRLTDEGKDIKEYIKFHAKEIQLHINRFLKKIPLEPSFYYTTNFSSNRPGGKKKLKNLSVSKLDRGEWLKEIAVPETILSAIKRTEMNNLNFYIKREDIQEKKPYLTKSIDICLVIDSSASMTGERIKSAKFLAEYLVCNNKDRVSVITFQEKEVNVIVPFTRNFNVIQKNLSKIDSCGLTPLALAISKSVEYLENNKKRNPLMILITDGIPTVPLWSSDPVLDSIRAAEAISKKRIHFSCIGLQPNKRYLEKIAEKGKGSVYIVDELKKDILIYIANQERKAH</sequence>
<dbReference type="SUPFAM" id="SSF53300">
    <property type="entry name" value="vWA-like"/>
    <property type="match status" value="1"/>
</dbReference>
<dbReference type="Gene3D" id="3.40.50.410">
    <property type="entry name" value="von Willebrand factor, type A domain"/>
    <property type="match status" value="1"/>
</dbReference>
<accession>A0A8A0RR37</accession>
<dbReference type="SMART" id="SM00327">
    <property type="entry name" value="VWA"/>
    <property type="match status" value="1"/>
</dbReference>
<dbReference type="PROSITE" id="PS50234">
    <property type="entry name" value="VWFA"/>
    <property type="match status" value="1"/>
</dbReference>